<evidence type="ECO:0000313" key="1">
    <source>
        <dbReference type="EMBL" id="BBA96887.1"/>
    </source>
</evidence>
<reference evidence="1 2" key="1">
    <citation type="journal article" date="2010" name="J. Bacteriol.">
        <title>Biochemical characterization of a novel indole prenyltransferase from Streptomyces sp. SN-593.</title>
        <authorList>
            <person name="Takahashi S."/>
            <person name="Takagi H."/>
            <person name="Toyoda A."/>
            <person name="Uramoto M."/>
            <person name="Nogawa T."/>
            <person name="Ueki M."/>
            <person name="Sakaki Y."/>
            <person name="Osada H."/>
        </authorList>
    </citation>
    <scope>NUCLEOTIDE SEQUENCE [LARGE SCALE GENOMIC DNA]</scope>
    <source>
        <strain evidence="1 2">SN-593</strain>
    </source>
</reference>
<reference evidence="1 2" key="3">
    <citation type="journal article" date="2011" name="Nat. Chem. Biol.">
        <title>Reveromycin A biosynthesis uses RevG and RevJ for stereospecific spiroacetal formation.</title>
        <authorList>
            <person name="Takahashi S."/>
            <person name="Toyoda A."/>
            <person name="Sekiyama Y."/>
            <person name="Takagi H."/>
            <person name="Nogawa T."/>
            <person name="Uramoto M."/>
            <person name="Suzuki R."/>
            <person name="Koshino H."/>
            <person name="Kumano T."/>
            <person name="Panthee S."/>
            <person name="Dairi T."/>
            <person name="Ishikawa J."/>
            <person name="Ikeda H."/>
            <person name="Sakaki Y."/>
            <person name="Osada H."/>
        </authorList>
    </citation>
    <scope>NUCLEOTIDE SEQUENCE [LARGE SCALE GENOMIC DNA]</scope>
    <source>
        <strain evidence="1 2">SN-593</strain>
    </source>
</reference>
<dbReference type="Pfam" id="PF19462">
    <property type="entry name" value="DUF5999"/>
    <property type="match status" value="1"/>
</dbReference>
<reference evidence="1 2" key="2">
    <citation type="journal article" date="2011" name="J. Antibiot.">
        <title>Furaquinocins I and J: novel polyketide isoprenoid hybrid compounds from Streptomyces reveromyceticus SN-593.</title>
        <authorList>
            <person name="Panthee S."/>
            <person name="Takahashi S."/>
            <person name="Takagi H."/>
            <person name="Nogawa T."/>
            <person name="Oowada E."/>
            <person name="Uramoto M."/>
            <person name="Osada H."/>
        </authorList>
    </citation>
    <scope>NUCLEOTIDE SEQUENCE [LARGE SCALE GENOMIC DNA]</scope>
    <source>
        <strain evidence="1 2">SN-593</strain>
    </source>
</reference>
<sequence>MCRHQPPCPDAQAPDREAAAVTARAFVQGWSLLCNGVLIFEDTGALLPTSEVIEPHARAISA</sequence>
<accession>A0A7U3UQF2</accession>
<dbReference type="AlphaFoldDB" id="A0A7U3UQF2"/>
<dbReference type="Proteomes" id="UP000595703">
    <property type="component" value="Chromosome"/>
</dbReference>
<gene>
    <name evidence="1" type="ORF">RVR_2390</name>
</gene>
<keyword evidence="2" id="KW-1185">Reference proteome</keyword>
<name>A0A7U3UQF2_9ACTN</name>
<dbReference type="RefSeq" id="WP_202233256.1">
    <property type="nucleotide sequence ID" value="NZ_AP018365.1"/>
</dbReference>
<reference evidence="1 2" key="4">
    <citation type="journal article" date="2020" name="Sci. Rep.">
        <title>beta-carboline chemical signals induce reveromycin production through a LuxR family regulator in Streptomyces sp. SN-593.</title>
        <authorList>
            <person name="Panthee S."/>
            <person name="Kito N."/>
            <person name="Hayashi T."/>
            <person name="Shimizu T."/>
            <person name="Ishikawa J."/>
            <person name="Hamamoto H."/>
            <person name="Osada H."/>
            <person name="Takahashi S."/>
        </authorList>
    </citation>
    <scope>NUCLEOTIDE SEQUENCE [LARGE SCALE GENOMIC DNA]</scope>
    <source>
        <strain evidence="1 2">SN-593</strain>
    </source>
</reference>
<dbReference type="InterPro" id="IPR046041">
    <property type="entry name" value="DUF5999"/>
</dbReference>
<dbReference type="KEGG" id="arev:RVR_2390"/>
<dbReference type="EMBL" id="AP018365">
    <property type="protein sequence ID" value="BBA96887.1"/>
    <property type="molecule type" value="Genomic_DNA"/>
</dbReference>
<proteinExistence type="predicted"/>
<evidence type="ECO:0000313" key="2">
    <source>
        <dbReference type="Proteomes" id="UP000595703"/>
    </source>
</evidence>
<organism evidence="1 2">
    <name type="scientific">Actinacidiphila reveromycinica</name>
    <dbReference type="NCBI Taxonomy" id="659352"/>
    <lineage>
        <taxon>Bacteria</taxon>
        <taxon>Bacillati</taxon>
        <taxon>Actinomycetota</taxon>
        <taxon>Actinomycetes</taxon>
        <taxon>Kitasatosporales</taxon>
        <taxon>Streptomycetaceae</taxon>
        <taxon>Actinacidiphila</taxon>
    </lineage>
</organism>
<protein>
    <submittedName>
        <fullName evidence="1">Uncharacterized protein</fullName>
    </submittedName>
</protein>